<name>A0A1D1W3F6_RAMVA</name>
<organism evidence="1 2">
    <name type="scientific">Ramazzottius varieornatus</name>
    <name type="common">Water bear</name>
    <name type="synonym">Tardigrade</name>
    <dbReference type="NCBI Taxonomy" id="947166"/>
    <lineage>
        <taxon>Eukaryota</taxon>
        <taxon>Metazoa</taxon>
        <taxon>Ecdysozoa</taxon>
        <taxon>Tardigrada</taxon>
        <taxon>Eutardigrada</taxon>
        <taxon>Parachela</taxon>
        <taxon>Hypsibioidea</taxon>
        <taxon>Ramazzottiidae</taxon>
        <taxon>Ramazzottius</taxon>
    </lineage>
</organism>
<dbReference type="Proteomes" id="UP000186922">
    <property type="component" value="Unassembled WGS sequence"/>
</dbReference>
<dbReference type="InterPro" id="IPR029058">
    <property type="entry name" value="AB_hydrolase_fold"/>
</dbReference>
<evidence type="ECO:0000313" key="2">
    <source>
        <dbReference type="Proteomes" id="UP000186922"/>
    </source>
</evidence>
<accession>A0A1D1W3F6</accession>
<dbReference type="OrthoDB" id="433474at2759"/>
<reference evidence="1 2" key="1">
    <citation type="journal article" date="2016" name="Nat. Commun.">
        <title>Extremotolerant tardigrade genome and improved radiotolerance of human cultured cells by tardigrade-unique protein.</title>
        <authorList>
            <person name="Hashimoto T."/>
            <person name="Horikawa D.D."/>
            <person name="Saito Y."/>
            <person name="Kuwahara H."/>
            <person name="Kozuka-Hata H."/>
            <person name="Shin-I T."/>
            <person name="Minakuchi Y."/>
            <person name="Ohishi K."/>
            <person name="Motoyama A."/>
            <person name="Aizu T."/>
            <person name="Enomoto A."/>
            <person name="Kondo K."/>
            <person name="Tanaka S."/>
            <person name="Hara Y."/>
            <person name="Koshikawa S."/>
            <person name="Sagara H."/>
            <person name="Miura T."/>
            <person name="Yokobori S."/>
            <person name="Miyagawa K."/>
            <person name="Suzuki Y."/>
            <person name="Kubo T."/>
            <person name="Oyama M."/>
            <person name="Kohara Y."/>
            <person name="Fujiyama A."/>
            <person name="Arakawa K."/>
            <person name="Katayama T."/>
            <person name="Toyoda A."/>
            <person name="Kunieda T."/>
        </authorList>
    </citation>
    <scope>NUCLEOTIDE SEQUENCE [LARGE SCALE GENOMIC DNA]</scope>
    <source>
        <strain evidence="1 2">YOKOZUNA-1</strain>
    </source>
</reference>
<comment type="caution">
    <text evidence="1">The sequence shown here is derived from an EMBL/GenBank/DDBJ whole genome shotgun (WGS) entry which is preliminary data.</text>
</comment>
<sequence>MQWFSSQNCNDFLGGGLRFSQRKAVRPTGIDNGNMPTNAGTLHLRWQSSASVAMQWCTFYWTFSRSSSGCHHAFSVRPRPSFSVPSSCKRYPITQTMNGHLHALQQRFAITCVWLVSGVYDLEPISRTYVNEPLKLTAREIEDCSPINLVEALVKNLLKAPNTTLTIVFGQYDPPVFREQSEKYHREIKEKLKPRRGTSDDQAFKLAEPLEIPDRDHFTVVDQLHNSVLLKDIQRCILQEGRLTRTIGLKPQAMPRESINLDQIDYSSLVQS</sequence>
<dbReference type="AlphaFoldDB" id="A0A1D1W3F6"/>
<dbReference type="Gene3D" id="3.40.50.1820">
    <property type="entry name" value="alpha/beta hydrolase"/>
    <property type="match status" value="1"/>
</dbReference>
<gene>
    <name evidence="1" type="primary">RvY_17793</name>
    <name evidence="1" type="synonym">RvY_17793.1</name>
    <name evidence="1" type="ORF">RvY_17793-1</name>
</gene>
<evidence type="ECO:0000313" key="1">
    <source>
        <dbReference type="EMBL" id="GAV08035.1"/>
    </source>
</evidence>
<protein>
    <submittedName>
        <fullName evidence="1">Uncharacterized protein</fullName>
    </submittedName>
</protein>
<proteinExistence type="predicted"/>
<dbReference type="EMBL" id="BDGG01000016">
    <property type="protein sequence ID" value="GAV08035.1"/>
    <property type="molecule type" value="Genomic_DNA"/>
</dbReference>
<keyword evidence="2" id="KW-1185">Reference proteome</keyword>
<dbReference type="STRING" id="947166.A0A1D1W3F6"/>
<dbReference type="SUPFAM" id="SSF53474">
    <property type="entry name" value="alpha/beta-Hydrolases"/>
    <property type="match status" value="1"/>
</dbReference>